<evidence type="ECO:0000256" key="1">
    <source>
        <dbReference type="SAM" id="SignalP"/>
    </source>
</evidence>
<evidence type="ECO:0008006" key="4">
    <source>
        <dbReference type="Google" id="ProtNLM"/>
    </source>
</evidence>
<gene>
    <name evidence="2" type="ORF">H4F99_02755</name>
</gene>
<protein>
    <recommendedName>
        <fullName evidence="4">Right-handed parallel beta-helix repeat-containing protein</fullName>
    </recommendedName>
</protein>
<dbReference type="SUPFAM" id="SSF51126">
    <property type="entry name" value="Pectin lyase-like"/>
    <property type="match status" value="1"/>
</dbReference>
<accession>A0A7W3YDM7</accession>
<name>A0A7W3YDM7_9GAMM</name>
<dbReference type="AlphaFoldDB" id="A0A7W3YDM7"/>
<organism evidence="2 3">
    <name type="scientific">Marilutibacter penaei</name>
    <dbReference type="NCBI Taxonomy" id="2759900"/>
    <lineage>
        <taxon>Bacteria</taxon>
        <taxon>Pseudomonadati</taxon>
        <taxon>Pseudomonadota</taxon>
        <taxon>Gammaproteobacteria</taxon>
        <taxon>Lysobacterales</taxon>
        <taxon>Lysobacteraceae</taxon>
        <taxon>Marilutibacter</taxon>
    </lineage>
</organism>
<dbReference type="Gene3D" id="2.160.20.10">
    <property type="entry name" value="Single-stranded right-handed beta-helix, Pectin lyase-like"/>
    <property type="match status" value="1"/>
</dbReference>
<dbReference type="PROSITE" id="PS51257">
    <property type="entry name" value="PROKAR_LIPOPROTEIN"/>
    <property type="match status" value="1"/>
</dbReference>
<dbReference type="InterPro" id="IPR012334">
    <property type="entry name" value="Pectin_lyas_fold"/>
</dbReference>
<evidence type="ECO:0000313" key="3">
    <source>
        <dbReference type="Proteomes" id="UP000552587"/>
    </source>
</evidence>
<keyword evidence="3" id="KW-1185">Reference proteome</keyword>
<reference evidence="2 3" key="1">
    <citation type="submission" date="2020-07" db="EMBL/GenBank/DDBJ databases">
        <authorList>
            <person name="Xu S."/>
            <person name="Li A."/>
        </authorList>
    </citation>
    <scope>NUCLEOTIDE SEQUENCE [LARGE SCALE GENOMIC DNA]</scope>
    <source>
        <strain evidence="2 3">SG-8</strain>
    </source>
</reference>
<dbReference type="Proteomes" id="UP000552587">
    <property type="component" value="Unassembled WGS sequence"/>
</dbReference>
<sequence length="571" mass="59747">MIAPAGRLRWILVLGGGLLAAGCVNADPESTPAATAMGVPAAAPAPPVPPPPFDSTPHGTAYYVRVDGGEADQCTGTADAPYPGRGTRQACAWNSLHHALPSTGEARIKGGDTLYVAPGTYPLGVHAPGALGGRCYADAPWDCHLAPVPGGPDARTPTRILGQDPARPPVLRGHERVSHLLDLNGSANVEVAHLVLTDGSPCVEFHADPTAKCERDAAPFGEWASSGISASASRKVWLHDLDIHGLANRGIIAGGLTDWTVERVRIQANGWAGWDGDIGDGSSNSGDIVLRHVEIGFNGCGETLDGTPWACWAQNAGGYGDGLGTARTGGHWLIEDSHVHHNTSDGVDLLYMDGSADSSVTIRRVRAEGNAGNQVKTQGRALIESSVVVGNCAYFEGQGRMQADDLCRARGNALSIGLVEGQPAELRHNTITGEGDCLVLSEGGDPSSQLILANNILLGRIDWRQSPELACGHYAHQSPARVSYAGNLFWHVKGGQCPGDSRCEDPKLANAGFDAFDPMPLGDSPVLGAGVPDREGNRFDLEGRLFIADTPDIGAVQRPRGRQALNAGSEK</sequence>
<dbReference type="EMBL" id="JACHTE010000002">
    <property type="protein sequence ID" value="MBB1087405.1"/>
    <property type="molecule type" value="Genomic_DNA"/>
</dbReference>
<evidence type="ECO:0000313" key="2">
    <source>
        <dbReference type="EMBL" id="MBB1087405.1"/>
    </source>
</evidence>
<comment type="caution">
    <text evidence="2">The sequence shown here is derived from an EMBL/GenBank/DDBJ whole genome shotgun (WGS) entry which is preliminary data.</text>
</comment>
<dbReference type="RefSeq" id="WP_182668206.1">
    <property type="nucleotide sequence ID" value="NZ_JACHTE010000002.1"/>
</dbReference>
<feature type="signal peptide" evidence="1">
    <location>
        <begin position="1"/>
        <end position="26"/>
    </location>
</feature>
<keyword evidence="1" id="KW-0732">Signal</keyword>
<dbReference type="InterPro" id="IPR011050">
    <property type="entry name" value="Pectin_lyase_fold/virulence"/>
</dbReference>
<feature type="chain" id="PRO_5031480106" description="Right-handed parallel beta-helix repeat-containing protein" evidence="1">
    <location>
        <begin position="27"/>
        <end position="571"/>
    </location>
</feature>
<proteinExistence type="predicted"/>